<dbReference type="InterPro" id="IPR046341">
    <property type="entry name" value="SET_dom_sf"/>
</dbReference>
<accession>A0A9J6BL56</accession>
<dbReference type="PROSITE" id="PS00028">
    <property type="entry name" value="ZINC_FINGER_C2H2_1"/>
    <property type="match status" value="1"/>
</dbReference>
<dbReference type="GO" id="GO:0008757">
    <property type="term" value="F:S-adenosylmethionine-dependent methyltransferase activity"/>
    <property type="evidence" value="ECO:0007669"/>
    <property type="project" value="UniProtKB-ARBA"/>
</dbReference>
<evidence type="ECO:0000256" key="1">
    <source>
        <dbReference type="SAM" id="MobiDB-lite"/>
    </source>
</evidence>
<reference evidence="3" key="1">
    <citation type="submission" date="2021-03" db="EMBL/GenBank/DDBJ databases">
        <title>Chromosome level genome of the anhydrobiotic midge Polypedilum vanderplanki.</title>
        <authorList>
            <person name="Yoshida Y."/>
            <person name="Kikawada T."/>
            <person name="Gusev O."/>
        </authorList>
    </citation>
    <scope>NUCLEOTIDE SEQUENCE</scope>
    <source>
        <strain evidence="3">NIAS01</strain>
        <tissue evidence="3">Whole body or cell culture</tissue>
    </source>
</reference>
<dbReference type="OrthoDB" id="265717at2759"/>
<dbReference type="SUPFAM" id="SSF82199">
    <property type="entry name" value="SET domain"/>
    <property type="match status" value="1"/>
</dbReference>
<dbReference type="PROSITE" id="PS50280">
    <property type="entry name" value="SET"/>
    <property type="match status" value="1"/>
</dbReference>
<dbReference type="CDD" id="cd20071">
    <property type="entry name" value="SET_SMYD"/>
    <property type="match status" value="1"/>
</dbReference>
<keyword evidence="4" id="KW-1185">Reference proteome</keyword>
<evidence type="ECO:0000313" key="4">
    <source>
        <dbReference type="Proteomes" id="UP001107558"/>
    </source>
</evidence>
<dbReference type="Gene3D" id="6.10.140.2220">
    <property type="match status" value="1"/>
</dbReference>
<sequence>MPNNKRSKKHKRKNHCDKNNDSTGNLADLSSNEDDINIMNEDFEKLKLQVDKPYQVKYSEIYGRYLVTSRDLKKGEILIETDALVIGPCAESLPICLGCYVDLVIVPRKYQCPDCGWILCQQNCPGIHTQYGHTVWECQSFKEHKLASLLLKCDEKDIRFMYEAILTLRCLLLKQFNHEKWTKINEMESHNKLRRNMPSLWNRNQELIVDRIRHQWGYNQYTEEEIHTICGILEVNSFEVGSNGFRARALFPEAYLICHDCQPNTTHTDDPLTHKLHLRSTVPLKKGETITLSYSYTLQGTLKRRDHLHESKFFWCTCNRCRDPTELGTHASTLICPKCTNGFILSTDSLNQNAEWKCKKCNYKVSGKSILILLDRLFDELEVLDPNSIKDYEEYLKRYANVLHQNHYLMLSVKHSLCQLIGRSDGFLINELNLSQLERKEQYCRDLLAVVDVFEPGMSRLRGIICYELHAAMMMRITREFERKTINDNQLRRTLREIVKLLQEANEILKIEPVGSSEYSMALAAQDALKKMGNI</sequence>
<dbReference type="Gene3D" id="1.10.220.160">
    <property type="match status" value="1"/>
</dbReference>
<dbReference type="Gene3D" id="2.170.270.10">
    <property type="entry name" value="SET domain"/>
    <property type="match status" value="1"/>
</dbReference>
<dbReference type="Proteomes" id="UP001107558">
    <property type="component" value="Chromosome 3"/>
</dbReference>
<dbReference type="PANTHER" id="PTHR46455:SF5">
    <property type="entry name" value="SET AND MYND DOMAIN CONTAINING, ARTHROPOD-SPECIFIC, MEMBER 4, ISOFORM A"/>
    <property type="match status" value="1"/>
</dbReference>
<dbReference type="InterPro" id="IPR001214">
    <property type="entry name" value="SET_dom"/>
</dbReference>
<dbReference type="EMBL" id="JADBJN010000003">
    <property type="protein sequence ID" value="KAG5670609.1"/>
    <property type="molecule type" value="Genomic_DNA"/>
</dbReference>
<dbReference type="PANTHER" id="PTHR46455">
    <property type="entry name" value="SET AND MYND DOMAIN CONTAINING, ARTHROPOD-SPECIFIC, MEMBER 4, ISOFORM A"/>
    <property type="match status" value="1"/>
</dbReference>
<feature type="domain" description="SET" evidence="2">
    <location>
        <begin position="52"/>
        <end position="295"/>
    </location>
</feature>
<dbReference type="AlphaFoldDB" id="A0A9J6BL56"/>
<dbReference type="Pfam" id="PF00856">
    <property type="entry name" value="SET"/>
    <property type="match status" value="1"/>
</dbReference>
<name>A0A9J6BL56_POLVA</name>
<dbReference type="InterPro" id="IPR011011">
    <property type="entry name" value="Znf_FYVE_PHD"/>
</dbReference>
<comment type="caution">
    <text evidence="3">The sequence shown here is derived from an EMBL/GenBank/DDBJ whole genome shotgun (WGS) entry which is preliminary data.</text>
</comment>
<organism evidence="3 4">
    <name type="scientific">Polypedilum vanderplanki</name>
    <name type="common">Sleeping chironomid midge</name>
    <dbReference type="NCBI Taxonomy" id="319348"/>
    <lineage>
        <taxon>Eukaryota</taxon>
        <taxon>Metazoa</taxon>
        <taxon>Ecdysozoa</taxon>
        <taxon>Arthropoda</taxon>
        <taxon>Hexapoda</taxon>
        <taxon>Insecta</taxon>
        <taxon>Pterygota</taxon>
        <taxon>Neoptera</taxon>
        <taxon>Endopterygota</taxon>
        <taxon>Diptera</taxon>
        <taxon>Nematocera</taxon>
        <taxon>Chironomoidea</taxon>
        <taxon>Chironomidae</taxon>
        <taxon>Chironominae</taxon>
        <taxon>Polypedilum</taxon>
        <taxon>Polypedilum</taxon>
    </lineage>
</organism>
<protein>
    <recommendedName>
        <fullName evidence="2">SET domain-containing protein</fullName>
    </recommendedName>
</protein>
<evidence type="ECO:0000259" key="2">
    <source>
        <dbReference type="PROSITE" id="PS50280"/>
    </source>
</evidence>
<evidence type="ECO:0000313" key="3">
    <source>
        <dbReference type="EMBL" id="KAG5670609.1"/>
    </source>
</evidence>
<dbReference type="SUPFAM" id="SSF57903">
    <property type="entry name" value="FYVE/PHD zinc finger"/>
    <property type="match status" value="1"/>
</dbReference>
<gene>
    <name evidence="3" type="ORF">PVAND_000858</name>
</gene>
<dbReference type="InterPro" id="IPR053010">
    <property type="entry name" value="SET_SmydA-8"/>
</dbReference>
<dbReference type="GO" id="GO:0008276">
    <property type="term" value="F:protein methyltransferase activity"/>
    <property type="evidence" value="ECO:0007669"/>
    <property type="project" value="UniProtKB-ARBA"/>
</dbReference>
<dbReference type="GO" id="GO:0008170">
    <property type="term" value="F:N-methyltransferase activity"/>
    <property type="evidence" value="ECO:0007669"/>
    <property type="project" value="UniProtKB-ARBA"/>
</dbReference>
<proteinExistence type="predicted"/>
<feature type="region of interest" description="Disordered" evidence="1">
    <location>
        <begin position="1"/>
        <end position="28"/>
    </location>
</feature>
<dbReference type="InterPro" id="IPR013087">
    <property type="entry name" value="Znf_C2H2_type"/>
</dbReference>
<feature type="compositionally biased region" description="Basic residues" evidence="1">
    <location>
        <begin position="1"/>
        <end position="15"/>
    </location>
</feature>